<reference evidence="1" key="1">
    <citation type="journal article" date="2015" name="Nature">
        <title>Complex archaea that bridge the gap between prokaryotes and eukaryotes.</title>
        <authorList>
            <person name="Spang A."/>
            <person name="Saw J.H."/>
            <person name="Jorgensen S.L."/>
            <person name="Zaremba-Niedzwiedzka K."/>
            <person name="Martijn J."/>
            <person name="Lind A.E."/>
            <person name="van Eijk R."/>
            <person name="Schleper C."/>
            <person name="Guy L."/>
            <person name="Ettema T.J."/>
        </authorList>
    </citation>
    <scope>NUCLEOTIDE SEQUENCE</scope>
</reference>
<protein>
    <submittedName>
        <fullName evidence="1">Uncharacterized protein</fullName>
    </submittedName>
</protein>
<proteinExistence type="predicted"/>
<feature type="non-terminal residue" evidence="1">
    <location>
        <position position="394"/>
    </location>
</feature>
<sequence length="394" mass="43832">MIAFTAKWSATGEKSLTSWETAVLRATGYIEYPPDHKLTKTDYAARSKHEPAEPSIDWRAPFHMPKFNNEEYLEAKKTYVAKYGYTVTIPALSDIFHFGKPAPMTPMERYEWSQKNWDYFSDDRLAELEKDKQHKKDRMLAMLAGPTPELFAKVGAILTAVDDAQDAISTLAVVLRIARKMAPKAVARLISGPLGLLLTVNDILNLITSLGSIITFAGFAKKTKDHVTASNPFSKKARIKRWKKTWTAKVTFADVIQAAQTTDQVFGVGVSLGPIVGLAQDLFHGSVRSSIGEKVTFKFSPHSVPDFVKSAYSAIKSSPAYLSRNWESPDEEILMVMQMQAMAQEVIMPYQQDWNPFDAVNNLEGALIRCPIPSHPLTLAAMDDLGMNVQDVIG</sequence>
<name>A0A0F9FTG3_9ZZZZ</name>
<dbReference type="AlphaFoldDB" id="A0A0F9FTG3"/>
<organism evidence="1">
    <name type="scientific">marine sediment metagenome</name>
    <dbReference type="NCBI Taxonomy" id="412755"/>
    <lineage>
        <taxon>unclassified sequences</taxon>
        <taxon>metagenomes</taxon>
        <taxon>ecological metagenomes</taxon>
    </lineage>
</organism>
<accession>A0A0F9FTG3</accession>
<evidence type="ECO:0000313" key="1">
    <source>
        <dbReference type="EMBL" id="KKL54407.1"/>
    </source>
</evidence>
<gene>
    <name evidence="1" type="ORF">LCGC14_2265710</name>
</gene>
<comment type="caution">
    <text evidence="1">The sequence shown here is derived from an EMBL/GenBank/DDBJ whole genome shotgun (WGS) entry which is preliminary data.</text>
</comment>
<dbReference type="EMBL" id="LAZR01031210">
    <property type="protein sequence ID" value="KKL54407.1"/>
    <property type="molecule type" value="Genomic_DNA"/>
</dbReference>